<name>A0A813E2I6_POLGL</name>
<gene>
    <name evidence="2" type="ORF">PGLA1383_LOCUS10857</name>
    <name evidence="1" type="ORF">PGLA1383_LOCUS1802</name>
</gene>
<evidence type="ECO:0000313" key="3">
    <source>
        <dbReference type="Proteomes" id="UP000654075"/>
    </source>
</evidence>
<organism evidence="2 3">
    <name type="scientific">Polarella glacialis</name>
    <name type="common">Dinoflagellate</name>
    <dbReference type="NCBI Taxonomy" id="89957"/>
    <lineage>
        <taxon>Eukaryota</taxon>
        <taxon>Sar</taxon>
        <taxon>Alveolata</taxon>
        <taxon>Dinophyceae</taxon>
        <taxon>Suessiales</taxon>
        <taxon>Suessiaceae</taxon>
        <taxon>Polarella</taxon>
    </lineage>
</organism>
<keyword evidence="3" id="KW-1185">Reference proteome</keyword>
<evidence type="ECO:0000313" key="2">
    <source>
        <dbReference type="EMBL" id="CAE8592182.1"/>
    </source>
</evidence>
<dbReference type="EMBL" id="CAJNNV010000502">
    <property type="protein sequence ID" value="CAE8582812.1"/>
    <property type="molecule type" value="Genomic_DNA"/>
</dbReference>
<comment type="caution">
    <text evidence="2">The sequence shown here is derived from an EMBL/GenBank/DDBJ whole genome shotgun (WGS) entry which is preliminary data.</text>
</comment>
<dbReference type="AlphaFoldDB" id="A0A813E2I6"/>
<dbReference type="EMBL" id="CAJNNV010005524">
    <property type="protein sequence ID" value="CAE8592182.1"/>
    <property type="molecule type" value="Genomic_DNA"/>
</dbReference>
<dbReference type="Proteomes" id="UP000654075">
    <property type="component" value="Unassembled WGS sequence"/>
</dbReference>
<proteinExistence type="predicted"/>
<sequence>MLLLLLMFSEALIGPFLNAPLRTTLCTRLLELRAERPQSVFEVVENRHLQASPACQISLRVRRTDSLAPIFVQCKDLQALRQKPASKRPKFVGQEVFKLERRRLLSPGDGPFDWWSLTAEIQAQYNGPIAECYNQRIRYILEPSTSADD</sequence>
<accession>A0A813E2I6</accession>
<reference evidence="2" key="1">
    <citation type="submission" date="2021-02" db="EMBL/GenBank/DDBJ databases">
        <authorList>
            <person name="Dougan E. K."/>
            <person name="Rhodes N."/>
            <person name="Thang M."/>
            <person name="Chan C."/>
        </authorList>
    </citation>
    <scope>NUCLEOTIDE SEQUENCE</scope>
</reference>
<evidence type="ECO:0000313" key="1">
    <source>
        <dbReference type="EMBL" id="CAE8582812.1"/>
    </source>
</evidence>
<protein>
    <submittedName>
        <fullName evidence="2">Uncharacterized protein</fullName>
    </submittedName>
</protein>